<keyword evidence="2" id="KW-1185">Reference proteome</keyword>
<proteinExistence type="predicted"/>
<name>A0ACB6Z808_THEGA</name>
<accession>A0ACB6Z808</accession>
<evidence type="ECO:0000313" key="1">
    <source>
        <dbReference type="EMBL" id="KAF9645771.1"/>
    </source>
</evidence>
<reference evidence="1" key="2">
    <citation type="journal article" date="2020" name="Nat. Commun.">
        <title>Large-scale genome sequencing of mycorrhizal fungi provides insights into the early evolution of symbiotic traits.</title>
        <authorList>
            <person name="Miyauchi S."/>
            <person name="Kiss E."/>
            <person name="Kuo A."/>
            <person name="Drula E."/>
            <person name="Kohler A."/>
            <person name="Sanchez-Garcia M."/>
            <person name="Morin E."/>
            <person name="Andreopoulos B."/>
            <person name="Barry K.W."/>
            <person name="Bonito G."/>
            <person name="Buee M."/>
            <person name="Carver A."/>
            <person name="Chen C."/>
            <person name="Cichocki N."/>
            <person name="Clum A."/>
            <person name="Culley D."/>
            <person name="Crous P.W."/>
            <person name="Fauchery L."/>
            <person name="Girlanda M."/>
            <person name="Hayes R.D."/>
            <person name="Keri Z."/>
            <person name="LaButti K."/>
            <person name="Lipzen A."/>
            <person name="Lombard V."/>
            <person name="Magnuson J."/>
            <person name="Maillard F."/>
            <person name="Murat C."/>
            <person name="Nolan M."/>
            <person name="Ohm R.A."/>
            <person name="Pangilinan J."/>
            <person name="Pereira M.F."/>
            <person name="Perotto S."/>
            <person name="Peter M."/>
            <person name="Pfister S."/>
            <person name="Riley R."/>
            <person name="Sitrit Y."/>
            <person name="Stielow J.B."/>
            <person name="Szollosi G."/>
            <person name="Zifcakova L."/>
            <person name="Stursova M."/>
            <person name="Spatafora J.W."/>
            <person name="Tedersoo L."/>
            <person name="Vaario L.M."/>
            <person name="Yamada A."/>
            <person name="Yan M."/>
            <person name="Wang P."/>
            <person name="Xu J."/>
            <person name="Bruns T."/>
            <person name="Baldrian P."/>
            <person name="Vilgalys R."/>
            <person name="Dunand C."/>
            <person name="Henrissat B."/>
            <person name="Grigoriev I.V."/>
            <person name="Hibbett D."/>
            <person name="Nagy L.G."/>
            <person name="Martin F.M."/>
        </authorList>
    </citation>
    <scope>NUCLEOTIDE SEQUENCE</scope>
    <source>
        <strain evidence="1">P2</strain>
    </source>
</reference>
<gene>
    <name evidence="1" type="ORF">BDM02DRAFT_3189398</name>
</gene>
<protein>
    <submittedName>
        <fullName evidence="1">Uncharacterized protein</fullName>
    </submittedName>
</protein>
<organism evidence="1 2">
    <name type="scientific">Thelephora ganbajun</name>
    <name type="common">Ganba fungus</name>
    <dbReference type="NCBI Taxonomy" id="370292"/>
    <lineage>
        <taxon>Eukaryota</taxon>
        <taxon>Fungi</taxon>
        <taxon>Dikarya</taxon>
        <taxon>Basidiomycota</taxon>
        <taxon>Agaricomycotina</taxon>
        <taxon>Agaricomycetes</taxon>
        <taxon>Thelephorales</taxon>
        <taxon>Thelephoraceae</taxon>
        <taxon>Thelephora</taxon>
    </lineage>
</organism>
<comment type="caution">
    <text evidence="1">The sequence shown here is derived from an EMBL/GenBank/DDBJ whole genome shotgun (WGS) entry which is preliminary data.</text>
</comment>
<reference evidence="1" key="1">
    <citation type="submission" date="2019-10" db="EMBL/GenBank/DDBJ databases">
        <authorList>
            <consortium name="DOE Joint Genome Institute"/>
            <person name="Kuo A."/>
            <person name="Miyauchi S."/>
            <person name="Kiss E."/>
            <person name="Drula E."/>
            <person name="Kohler A."/>
            <person name="Sanchez-Garcia M."/>
            <person name="Andreopoulos B."/>
            <person name="Barry K.W."/>
            <person name="Bonito G."/>
            <person name="Buee M."/>
            <person name="Carver A."/>
            <person name="Chen C."/>
            <person name="Cichocki N."/>
            <person name="Clum A."/>
            <person name="Culley D."/>
            <person name="Crous P.W."/>
            <person name="Fauchery L."/>
            <person name="Girlanda M."/>
            <person name="Hayes R."/>
            <person name="Keri Z."/>
            <person name="Labutti K."/>
            <person name="Lipzen A."/>
            <person name="Lombard V."/>
            <person name="Magnuson J."/>
            <person name="Maillard F."/>
            <person name="Morin E."/>
            <person name="Murat C."/>
            <person name="Nolan M."/>
            <person name="Ohm R."/>
            <person name="Pangilinan J."/>
            <person name="Pereira M."/>
            <person name="Perotto S."/>
            <person name="Peter M."/>
            <person name="Riley R."/>
            <person name="Sitrit Y."/>
            <person name="Stielow B."/>
            <person name="Szollosi G."/>
            <person name="Zifcakova L."/>
            <person name="Stursova M."/>
            <person name="Spatafora J.W."/>
            <person name="Tedersoo L."/>
            <person name="Vaario L.-M."/>
            <person name="Yamada A."/>
            <person name="Yan M."/>
            <person name="Wang P."/>
            <person name="Xu J."/>
            <person name="Bruns T."/>
            <person name="Baldrian P."/>
            <person name="Vilgalys R."/>
            <person name="Henrissat B."/>
            <person name="Grigoriev I.V."/>
            <person name="Hibbett D."/>
            <person name="Nagy L.G."/>
            <person name="Martin F.M."/>
        </authorList>
    </citation>
    <scope>NUCLEOTIDE SEQUENCE</scope>
    <source>
        <strain evidence="1">P2</strain>
    </source>
</reference>
<evidence type="ECO:0000313" key="2">
    <source>
        <dbReference type="Proteomes" id="UP000886501"/>
    </source>
</evidence>
<dbReference type="Proteomes" id="UP000886501">
    <property type="component" value="Unassembled WGS sequence"/>
</dbReference>
<dbReference type="EMBL" id="MU118078">
    <property type="protein sequence ID" value="KAF9645771.1"/>
    <property type="molecule type" value="Genomic_DNA"/>
</dbReference>
<sequence length="1015" mass="114280">MAPVLQSHEGQGMPPGPSSKSEEHRHRRRFVGPMPESILTSEVTVNQQSQKKRRWFSSSSRTSVASQEDEDQCLRDVIKVHAYAFFKGHGGKDEDWGEEEEMSVQEEMLRRWKQSEWSKLRNAKGSGAKNRWVGTSFDIGTFLGVNILDNAQLTTSPTSSPPDSPTKSTYATSGNTGKQSSAVETFVTAPNRPSPGSPARKNDLVSGTPSDPQNPSSYFTLATPSDEQPGTVLGDPLQGPSRVMDHLQAPDLASTSHSNGTADHSVIPSQRKGKKKQVHYEVNAYDDEPTSPSNVLARSGQEVAETSAGAVEAARAEITPEERGVLMRDRMLVRVSHTGADSVGTAFDENQNRITQHLEYEDWSEFMVSLPGKERLTKHKYLAFVVPLDSPRTKLSLYSFVDMTFCFVCPPTPVLCVSKDRLRFHTAKSGLNVFVFKVKVRSRAQDWIWKLWRHVGGRLPKSIEIRCPTLDSRLKLDLPNLDALILSDYGLFDRDAVIQLCEKSLRTVREWGWLVQRRVNEGLSLELAWRMGAKLDWVWQLYDLHGRPRDWAVLCGLALNQGGKPSHLEIRLKVHKPNKLHLKDGTRLDEPPGIEGYLDTIKPTTQTKQPVYVATHDGYLFTMSPEHAHPPFPHGVSPEILSPKELKEAEVSRGAKQILAAHGALDLRNILVVRRAFHQTPRHTHGDSSDDDEVGVWQELDRTESDNEDRGGEEGLATIPDKPRKHMRRSFELLMVTGHIVRLEAYSCIVALEWIHRLRALITYWKTKHQMDAKREMDLAHHGAGRTRVTPLKHVHVVDQNLPPEDPPDPESSLPDLSAVYNWCLYQNCRPILKCGKLFARKGLRGQYEHLQLVLVNGHLIQFQIKPTMSLHYHKRQTINLIDAYVCSGYFAAQTLPAGQFQPDTPATARRYADGLETDDPEEDTLFMLWYRSHPVGAGNETGSSPVAQLRMGPPRSAVIPPLSAKRKVALFRTRSKLERDAWCWALNTEIEKVAHSNPQREIRMRETGDIIHDP</sequence>